<comment type="caution">
    <text evidence="1">The sequence shown here is derived from an EMBL/GenBank/DDBJ whole genome shotgun (WGS) entry which is preliminary data.</text>
</comment>
<organism evidence="1 2">
    <name type="scientific">Candidatus Paracaedimonas acanthamoebae</name>
    <dbReference type="NCBI Taxonomy" id="244581"/>
    <lineage>
        <taxon>Bacteria</taxon>
        <taxon>Pseudomonadati</taxon>
        <taxon>Pseudomonadota</taxon>
        <taxon>Alphaproteobacteria</taxon>
        <taxon>Holosporales</taxon>
        <taxon>Caedimonadaceae</taxon>
        <taxon>Candidatus Paracaedimonas</taxon>
    </lineage>
</organism>
<protein>
    <submittedName>
        <fullName evidence="1">Glycosyltransferase</fullName>
    </submittedName>
</protein>
<dbReference type="AlphaFoldDB" id="A0A8J7PHA5"/>
<proteinExistence type="predicted"/>
<dbReference type="SUPFAM" id="SSF53756">
    <property type="entry name" value="UDP-Glycosyltransferase/glycogen phosphorylase"/>
    <property type="match status" value="1"/>
</dbReference>
<evidence type="ECO:0000313" key="1">
    <source>
        <dbReference type="EMBL" id="MBN9412620.1"/>
    </source>
</evidence>
<dbReference type="EMBL" id="JAFKGL010000011">
    <property type="protein sequence ID" value="MBN9412620.1"/>
    <property type="molecule type" value="Genomic_DNA"/>
</dbReference>
<gene>
    <name evidence="1" type="ORF">J0H12_01665</name>
</gene>
<accession>A0A8J7PHA5</accession>
<reference evidence="1" key="1">
    <citation type="submission" date="2021-02" db="EMBL/GenBank/DDBJ databases">
        <title>Thiocyanate and organic carbon inputs drive convergent selection for specific autotrophic Afipia and Thiobacillus strains within complex microbiomes.</title>
        <authorList>
            <person name="Huddy R.J."/>
            <person name="Sachdeva R."/>
            <person name="Kadzinga F."/>
            <person name="Kantor R.S."/>
            <person name="Harrison S.T.L."/>
            <person name="Banfield J.F."/>
        </authorList>
    </citation>
    <scope>NUCLEOTIDE SEQUENCE</scope>
    <source>
        <strain evidence="1">SCN18_10_11_15_R4_P_38_20</strain>
    </source>
</reference>
<sequence>MIRKFIKYLLSFLAFVILGSASFLARWRKNPKKPALLWGTTPLKSILLCSEALKEEGYVSHTVIREIYPILDKKAFDFTLFSSKKNFLRSIINQVYPYYFFIISLFKYDIFHFFFDGGILANTPLVFLEFPLLKFAKKKLVLIPYGSDTFVFDKLQNPLWKHALLINHPHLSKKTKQIENAIHQGTKYADTIIGCLVHLACLPRWDILPLVPYPIDLNRLDPALPKTQGNICIAHAPNHRGAKGTEFIIKAIEQLKTEGYPIKFLLIENKTTKESLALIKQADIFIDQLIFGFALAALEALAYSKIVITGVDLKDSHYKLFSYYSYLNDCPIIPTSPEDIYEKLLNLIKERDQWTHYGQKSRQFVEKYHSYKIIAQMYKTIYQKVYHGNDSVDLINYFSPK</sequence>
<evidence type="ECO:0000313" key="2">
    <source>
        <dbReference type="Proteomes" id="UP000664414"/>
    </source>
</evidence>
<dbReference type="Gene3D" id="3.40.50.2000">
    <property type="entry name" value="Glycogen Phosphorylase B"/>
    <property type="match status" value="1"/>
</dbReference>
<dbReference type="Proteomes" id="UP000664414">
    <property type="component" value="Unassembled WGS sequence"/>
</dbReference>
<name>A0A8J7PHA5_9PROT</name>